<organism evidence="2 3">
    <name type="scientific">Azospirillum oleiclasticum</name>
    <dbReference type="NCBI Taxonomy" id="2735135"/>
    <lineage>
        <taxon>Bacteria</taxon>
        <taxon>Pseudomonadati</taxon>
        <taxon>Pseudomonadota</taxon>
        <taxon>Alphaproteobacteria</taxon>
        <taxon>Rhodospirillales</taxon>
        <taxon>Azospirillaceae</taxon>
        <taxon>Azospirillum</taxon>
    </lineage>
</organism>
<dbReference type="Gene3D" id="3.30.1050.10">
    <property type="entry name" value="SCP2 sterol-binding domain"/>
    <property type="match status" value="1"/>
</dbReference>
<gene>
    <name evidence="2" type="ORF">HND93_34060</name>
</gene>
<comment type="caution">
    <text evidence="2">The sequence shown here is derived from an EMBL/GenBank/DDBJ whole genome shotgun (WGS) entry which is preliminary data.</text>
</comment>
<dbReference type="RefSeq" id="WP_180286529.1">
    <property type="nucleotide sequence ID" value="NZ_JABFDB010000044.1"/>
</dbReference>
<dbReference type="InterPro" id="IPR003033">
    <property type="entry name" value="SCP2_sterol-bd_dom"/>
</dbReference>
<protein>
    <submittedName>
        <fullName evidence="2">SCP2 sterol-binding domain-containing protein</fullName>
    </submittedName>
</protein>
<dbReference type="EMBL" id="JABFDB010000044">
    <property type="protein sequence ID" value="NYZ24756.1"/>
    <property type="molecule type" value="Genomic_DNA"/>
</dbReference>
<dbReference type="SUPFAM" id="SSF55718">
    <property type="entry name" value="SCP-like"/>
    <property type="match status" value="1"/>
</dbReference>
<proteinExistence type="predicted"/>
<evidence type="ECO:0000313" key="2">
    <source>
        <dbReference type="EMBL" id="NYZ24756.1"/>
    </source>
</evidence>
<dbReference type="Proteomes" id="UP000584642">
    <property type="component" value="Unassembled WGS sequence"/>
</dbReference>
<keyword evidence="3" id="KW-1185">Reference proteome</keyword>
<reference evidence="2 3" key="1">
    <citation type="submission" date="2020-05" db="EMBL/GenBank/DDBJ databases">
        <title>Azospirillum oleiclasticum sp. nov, a nitrogen-fixing and heavy crude oil-emulsifying bacterium isolated from the crude oil of Yumen Oilfield.</title>
        <authorList>
            <person name="Wu D."/>
            <person name="Cai M."/>
            <person name="Zhang X."/>
        </authorList>
    </citation>
    <scope>NUCLEOTIDE SEQUENCE [LARGE SCALE GENOMIC DNA]</scope>
    <source>
        <strain evidence="2 3">ROY-1-1-2</strain>
    </source>
</reference>
<name>A0ABX2TMC7_9PROT</name>
<evidence type="ECO:0000259" key="1">
    <source>
        <dbReference type="Pfam" id="PF02036"/>
    </source>
</evidence>
<sequence>MIDGIIRDMRARSGDLRGIGARVRFVLGDDTILMDARQSPVSVEPADGPEDGDTDCTIRMAPEHFRKMLDGQLGPMMAFTLGRLKVEGSMGIALKLAQALDD</sequence>
<dbReference type="InterPro" id="IPR036527">
    <property type="entry name" value="SCP2_sterol-bd_dom_sf"/>
</dbReference>
<feature type="domain" description="SCP2" evidence="1">
    <location>
        <begin position="11"/>
        <end position="101"/>
    </location>
</feature>
<accession>A0ABX2TMC7</accession>
<evidence type="ECO:0000313" key="3">
    <source>
        <dbReference type="Proteomes" id="UP000584642"/>
    </source>
</evidence>
<dbReference type="Pfam" id="PF02036">
    <property type="entry name" value="SCP2"/>
    <property type="match status" value="1"/>
</dbReference>